<dbReference type="SUPFAM" id="SSF46894">
    <property type="entry name" value="C-terminal effector domain of the bipartite response regulators"/>
    <property type="match status" value="1"/>
</dbReference>
<evidence type="ECO:0000259" key="1">
    <source>
        <dbReference type="SMART" id="SM00421"/>
    </source>
</evidence>
<gene>
    <name evidence="2" type="ORF">C8N43_3455</name>
</gene>
<protein>
    <submittedName>
        <fullName evidence="2">Pimeloyl-ACP methyl ester carboxylesterase</fullName>
    </submittedName>
</protein>
<dbReference type="GO" id="GO:0003677">
    <property type="term" value="F:DNA binding"/>
    <property type="evidence" value="ECO:0007669"/>
    <property type="project" value="InterPro"/>
</dbReference>
<dbReference type="InterPro" id="IPR016032">
    <property type="entry name" value="Sig_transdc_resp-reg_C-effctor"/>
</dbReference>
<name>A0A2T6BEZ9_9RHOB</name>
<dbReference type="SUPFAM" id="SSF53474">
    <property type="entry name" value="alpha/beta-Hydrolases"/>
    <property type="match status" value="1"/>
</dbReference>
<dbReference type="SMART" id="SM00421">
    <property type="entry name" value="HTH_LUXR"/>
    <property type="match status" value="1"/>
</dbReference>
<dbReference type="EMBL" id="QBKS01000002">
    <property type="protein sequence ID" value="PTX54638.1"/>
    <property type="molecule type" value="Genomic_DNA"/>
</dbReference>
<dbReference type="PANTHER" id="PTHR43433">
    <property type="entry name" value="HYDROLASE, ALPHA/BETA FOLD FAMILY PROTEIN"/>
    <property type="match status" value="1"/>
</dbReference>
<dbReference type="AlphaFoldDB" id="A0A2T6BEZ9"/>
<reference evidence="2 3" key="1">
    <citation type="submission" date="2018-04" db="EMBL/GenBank/DDBJ databases">
        <title>Genomic Encyclopedia of Archaeal and Bacterial Type Strains, Phase II (KMG-II): from individual species to whole genera.</title>
        <authorList>
            <person name="Goeker M."/>
        </authorList>
    </citation>
    <scope>NUCLEOTIDE SEQUENCE [LARGE SCALE GENOMIC DNA]</scope>
    <source>
        <strain evidence="2 3">DSM 100977</strain>
    </source>
</reference>
<dbReference type="Proteomes" id="UP000243978">
    <property type="component" value="Unassembled WGS sequence"/>
</dbReference>
<proteinExistence type="predicted"/>
<comment type="caution">
    <text evidence="2">The sequence shown here is derived from an EMBL/GenBank/DDBJ whole genome shotgun (WGS) entry which is preliminary data.</text>
</comment>
<dbReference type="Gene3D" id="3.40.50.1820">
    <property type="entry name" value="alpha/beta hydrolase"/>
    <property type="match status" value="1"/>
</dbReference>
<dbReference type="OrthoDB" id="9779853at2"/>
<dbReference type="InterPro" id="IPR029058">
    <property type="entry name" value="AB_hydrolase_fold"/>
</dbReference>
<feature type="domain" description="HTH luxR-type" evidence="1">
    <location>
        <begin position="189"/>
        <end position="246"/>
    </location>
</feature>
<dbReference type="Gene3D" id="1.10.10.10">
    <property type="entry name" value="Winged helix-like DNA-binding domain superfamily/Winged helix DNA-binding domain"/>
    <property type="match status" value="1"/>
</dbReference>
<organism evidence="2 3">
    <name type="scientific">Litoreibacter ponti</name>
    <dbReference type="NCBI Taxonomy" id="1510457"/>
    <lineage>
        <taxon>Bacteria</taxon>
        <taxon>Pseudomonadati</taxon>
        <taxon>Pseudomonadota</taxon>
        <taxon>Alphaproteobacteria</taxon>
        <taxon>Rhodobacterales</taxon>
        <taxon>Roseobacteraceae</taxon>
        <taxon>Litoreibacter</taxon>
    </lineage>
</organism>
<dbReference type="RefSeq" id="WP_158270003.1">
    <property type="nucleotide sequence ID" value="NZ_QBKS01000002.1"/>
</dbReference>
<evidence type="ECO:0000313" key="3">
    <source>
        <dbReference type="Proteomes" id="UP000243978"/>
    </source>
</evidence>
<dbReference type="PANTHER" id="PTHR43433:SF5">
    <property type="entry name" value="AB HYDROLASE-1 DOMAIN-CONTAINING PROTEIN"/>
    <property type="match status" value="1"/>
</dbReference>
<dbReference type="InterPro" id="IPR036388">
    <property type="entry name" value="WH-like_DNA-bd_sf"/>
</dbReference>
<sequence length="554" mass="59701">MSVRKSDEKLRDVLRHGATDPFAFEAFVDAWNSFFEVPSASSGELENEAGVALEQIEESLNTDIVAPQIRRMLNAFSNPAFVVRRDGIVLAQNLTAMGRLKVDPGDRIDALPIGLIGGATFGDYLGELFSRNEKDRDVEFCRAVVAPDDKAVTIATFVPGSANAAPKSAIVFAIDPSWPAGLVVLLKEAFGLTDAEAAVLQAFMQGDDLVTIAKARDRSWATIKTQLHTIMTKVGVTTQADLMRNALALSQFQTDIGDMASLARHPHRKRVNLLRDAGRSVEVVLAGDLRGKLVVFLPDATLFTFTAEAEEQFRTAGLCVASIARPGYGGSDPTSNPDYVAAMGEDIMALLDQLGTKRAVLMAHSTSTGYAYRLGGLIAERLEKMVLLSTLVPVPYYGSAGINSPWAGALLRGAQASPRLFKVMVSAGLKTWKVIGSRRFATMQLRANPEDVTLATNPQYLEEQDAAVASISAQGIEHAIPDLMIATRDWADWARACKTPVTLFHGAKNPVAPIDPVRAFAADYPDLIDLVEVSEGGFMVAVSHAQQLMDILAS</sequence>
<evidence type="ECO:0000313" key="2">
    <source>
        <dbReference type="EMBL" id="PTX54638.1"/>
    </source>
</evidence>
<dbReference type="InterPro" id="IPR000073">
    <property type="entry name" value="AB_hydrolase_1"/>
</dbReference>
<dbReference type="InterPro" id="IPR000792">
    <property type="entry name" value="Tscrpt_reg_LuxR_C"/>
</dbReference>
<accession>A0A2T6BEZ9</accession>
<dbReference type="InterPro" id="IPR050471">
    <property type="entry name" value="AB_hydrolase"/>
</dbReference>
<dbReference type="GO" id="GO:0006355">
    <property type="term" value="P:regulation of DNA-templated transcription"/>
    <property type="evidence" value="ECO:0007669"/>
    <property type="project" value="InterPro"/>
</dbReference>
<dbReference type="Pfam" id="PF00561">
    <property type="entry name" value="Abhydrolase_1"/>
    <property type="match status" value="1"/>
</dbReference>
<keyword evidence="3" id="KW-1185">Reference proteome</keyword>